<proteinExistence type="predicted"/>
<comment type="caution">
    <text evidence="2">The sequence shown here is derived from an EMBL/GenBank/DDBJ whole genome shotgun (WGS) entry which is preliminary data.</text>
</comment>
<gene>
    <name evidence="2" type="ORF">PVK06_041372</name>
</gene>
<sequence>MGQSSMANRSGLEEDEDFDLMEGDIQKSIVNGIPSIDISERIHQLLTTDMENTVGLNLLGRNIGYSILHSKIYSIWKTQSPFKLIDIENDYFLAKFQNKFDREKVLSEGPWIIFGH</sequence>
<feature type="domain" description="DUF4283" evidence="1">
    <location>
        <begin position="58"/>
        <end position="116"/>
    </location>
</feature>
<dbReference type="InterPro" id="IPR040256">
    <property type="entry name" value="At4g02000-like"/>
</dbReference>
<dbReference type="Proteomes" id="UP001358586">
    <property type="component" value="Chromosome 11"/>
</dbReference>
<evidence type="ECO:0000259" key="1">
    <source>
        <dbReference type="Pfam" id="PF14111"/>
    </source>
</evidence>
<keyword evidence="3" id="KW-1185">Reference proteome</keyword>
<evidence type="ECO:0000313" key="3">
    <source>
        <dbReference type="Proteomes" id="UP001358586"/>
    </source>
</evidence>
<name>A0ABR0N828_GOSAR</name>
<protein>
    <recommendedName>
        <fullName evidence="1">DUF4283 domain-containing protein</fullName>
    </recommendedName>
</protein>
<dbReference type="PANTHER" id="PTHR31286:SF173">
    <property type="entry name" value="DUF4283 DOMAIN-CONTAINING PROTEIN"/>
    <property type="match status" value="1"/>
</dbReference>
<organism evidence="2 3">
    <name type="scientific">Gossypium arboreum</name>
    <name type="common">Tree cotton</name>
    <name type="synonym">Gossypium nanking</name>
    <dbReference type="NCBI Taxonomy" id="29729"/>
    <lineage>
        <taxon>Eukaryota</taxon>
        <taxon>Viridiplantae</taxon>
        <taxon>Streptophyta</taxon>
        <taxon>Embryophyta</taxon>
        <taxon>Tracheophyta</taxon>
        <taxon>Spermatophyta</taxon>
        <taxon>Magnoliopsida</taxon>
        <taxon>eudicotyledons</taxon>
        <taxon>Gunneridae</taxon>
        <taxon>Pentapetalae</taxon>
        <taxon>rosids</taxon>
        <taxon>malvids</taxon>
        <taxon>Malvales</taxon>
        <taxon>Malvaceae</taxon>
        <taxon>Malvoideae</taxon>
        <taxon>Gossypium</taxon>
    </lineage>
</organism>
<dbReference type="Pfam" id="PF14111">
    <property type="entry name" value="DUF4283"/>
    <property type="match status" value="1"/>
</dbReference>
<dbReference type="PANTHER" id="PTHR31286">
    <property type="entry name" value="GLYCINE-RICH CELL WALL STRUCTURAL PROTEIN 1.8-LIKE"/>
    <property type="match status" value="1"/>
</dbReference>
<dbReference type="EMBL" id="JARKNE010000011">
    <property type="protein sequence ID" value="KAK5786729.1"/>
    <property type="molecule type" value="Genomic_DNA"/>
</dbReference>
<dbReference type="InterPro" id="IPR025558">
    <property type="entry name" value="DUF4283"/>
</dbReference>
<accession>A0ABR0N828</accession>
<evidence type="ECO:0000313" key="2">
    <source>
        <dbReference type="EMBL" id="KAK5786729.1"/>
    </source>
</evidence>
<reference evidence="2 3" key="1">
    <citation type="submission" date="2023-03" db="EMBL/GenBank/DDBJ databases">
        <title>WGS of Gossypium arboreum.</title>
        <authorList>
            <person name="Yu D."/>
        </authorList>
    </citation>
    <scope>NUCLEOTIDE SEQUENCE [LARGE SCALE GENOMIC DNA]</scope>
    <source>
        <tissue evidence="2">Leaf</tissue>
    </source>
</reference>